<reference evidence="1 2" key="1">
    <citation type="submission" date="2020-12" db="EMBL/GenBank/DDBJ databases">
        <title>HMF7856_wgs.fasta genome submission.</title>
        <authorList>
            <person name="Kang H."/>
            <person name="Kim H."/>
            <person name="Joh K."/>
        </authorList>
    </citation>
    <scope>NUCLEOTIDE SEQUENCE [LARGE SCALE GENOMIC DNA]</scope>
    <source>
        <strain evidence="1 2">HMF7856</strain>
    </source>
</reference>
<dbReference type="RefSeq" id="WP_157526620.1">
    <property type="nucleotide sequence ID" value="NZ_CP066775.1"/>
</dbReference>
<dbReference type="EMBL" id="CP066775">
    <property type="protein sequence ID" value="QQL50881.1"/>
    <property type="molecule type" value="Genomic_DNA"/>
</dbReference>
<protein>
    <submittedName>
        <fullName evidence="1">Uncharacterized protein</fullName>
    </submittedName>
</protein>
<name>A0A6I4I1U2_9SPHI</name>
<organism evidence="1 2">
    <name type="scientific">Mucilaginibacter ginkgonis</name>
    <dbReference type="NCBI Taxonomy" id="2682091"/>
    <lineage>
        <taxon>Bacteria</taxon>
        <taxon>Pseudomonadati</taxon>
        <taxon>Bacteroidota</taxon>
        <taxon>Sphingobacteriia</taxon>
        <taxon>Sphingobacteriales</taxon>
        <taxon>Sphingobacteriaceae</taxon>
        <taxon>Mucilaginibacter</taxon>
    </lineage>
</organism>
<evidence type="ECO:0000313" key="2">
    <source>
        <dbReference type="Proteomes" id="UP000429232"/>
    </source>
</evidence>
<dbReference type="KEGG" id="mgik:GO620_005335"/>
<keyword evidence="2" id="KW-1185">Reference proteome</keyword>
<evidence type="ECO:0000313" key="1">
    <source>
        <dbReference type="EMBL" id="QQL50881.1"/>
    </source>
</evidence>
<dbReference type="AlphaFoldDB" id="A0A6I4I1U2"/>
<dbReference type="Proteomes" id="UP000429232">
    <property type="component" value="Chromosome"/>
</dbReference>
<sequence>MRVEPAEKIRKAHELHMALRKVILRVSRIVAIVVAFLSTFALFVKILFF</sequence>
<gene>
    <name evidence="1" type="ORF">GO620_005335</name>
</gene>
<accession>A0A6I4I1U2</accession>
<proteinExistence type="predicted"/>